<reference evidence="2 3" key="1">
    <citation type="journal article" date="2024" name="J Genomics">
        <title>Draft genome sequencing and assembly of Favolaschia claudopus CIRM-BRFM 2984 isolated from oak limbs.</title>
        <authorList>
            <person name="Navarro D."/>
            <person name="Drula E."/>
            <person name="Chaduli D."/>
            <person name="Cazenave R."/>
            <person name="Ahrendt S."/>
            <person name="Wang J."/>
            <person name="Lipzen A."/>
            <person name="Daum C."/>
            <person name="Barry K."/>
            <person name="Grigoriev I.V."/>
            <person name="Favel A."/>
            <person name="Rosso M.N."/>
            <person name="Martin F."/>
        </authorList>
    </citation>
    <scope>NUCLEOTIDE SEQUENCE [LARGE SCALE GENOMIC DNA]</scope>
    <source>
        <strain evidence="2 3">CIRM-BRFM 2984</strain>
    </source>
</reference>
<evidence type="ECO:0000256" key="1">
    <source>
        <dbReference type="SAM" id="MobiDB-lite"/>
    </source>
</evidence>
<dbReference type="EMBL" id="JAWWNJ010000001">
    <property type="protein sequence ID" value="KAK7064372.1"/>
    <property type="molecule type" value="Genomic_DNA"/>
</dbReference>
<dbReference type="AlphaFoldDB" id="A0AAW0EG29"/>
<proteinExistence type="predicted"/>
<keyword evidence="3" id="KW-1185">Reference proteome</keyword>
<feature type="region of interest" description="Disordered" evidence="1">
    <location>
        <begin position="256"/>
        <end position="279"/>
    </location>
</feature>
<dbReference type="Proteomes" id="UP001362999">
    <property type="component" value="Unassembled WGS sequence"/>
</dbReference>
<gene>
    <name evidence="2" type="ORF">R3P38DRAFT_2824103</name>
</gene>
<accession>A0AAW0EG29</accession>
<organism evidence="2 3">
    <name type="scientific">Favolaschia claudopus</name>
    <dbReference type="NCBI Taxonomy" id="2862362"/>
    <lineage>
        <taxon>Eukaryota</taxon>
        <taxon>Fungi</taxon>
        <taxon>Dikarya</taxon>
        <taxon>Basidiomycota</taxon>
        <taxon>Agaricomycotina</taxon>
        <taxon>Agaricomycetes</taxon>
        <taxon>Agaricomycetidae</taxon>
        <taxon>Agaricales</taxon>
        <taxon>Marasmiineae</taxon>
        <taxon>Mycenaceae</taxon>
        <taxon>Favolaschia</taxon>
    </lineage>
</organism>
<protein>
    <submittedName>
        <fullName evidence="2">Uncharacterized protein</fullName>
    </submittedName>
</protein>
<evidence type="ECO:0000313" key="2">
    <source>
        <dbReference type="EMBL" id="KAK7064372.1"/>
    </source>
</evidence>
<comment type="caution">
    <text evidence="2">The sequence shown here is derived from an EMBL/GenBank/DDBJ whole genome shotgun (WGS) entry which is preliminary data.</text>
</comment>
<sequence>MKRLNKDVRKIEAATNKHNVEAFNHILDVAYGRKGKLKQELMEPLLSEPREPLPPRIIASVAKSQPPVYSLELRALLASAASRSTGKGVTQQVLDSPPKLPPRADPKSEQARSLGPFSKRREKNIRWRFFVEQSNYVWPPLQSEVDNSSAASYGEQHCTTIRALPMQGLRVFEDLETLASPPSGRTFHSTDRLQSAGFTVPRWLRRRYQALLTRIPTLTYKVQPNNTTRCVVSQSTKAMGRKPVDVDVSDVEWLTESSSSAQKATNPRSIPNQRHVQQQ</sequence>
<name>A0AAW0EG29_9AGAR</name>
<feature type="region of interest" description="Disordered" evidence="1">
    <location>
        <begin position="86"/>
        <end position="117"/>
    </location>
</feature>
<evidence type="ECO:0000313" key="3">
    <source>
        <dbReference type="Proteomes" id="UP001362999"/>
    </source>
</evidence>